<evidence type="ECO:0000256" key="4">
    <source>
        <dbReference type="RuleBase" id="RU003869"/>
    </source>
</evidence>
<evidence type="ECO:0000259" key="6">
    <source>
        <dbReference type="Pfam" id="PF00347"/>
    </source>
</evidence>
<evidence type="ECO:0000313" key="8">
    <source>
        <dbReference type="Proteomes" id="UP000786183"/>
    </source>
</evidence>
<dbReference type="PROSITE" id="PS00525">
    <property type="entry name" value="RIBOSOMAL_L6_1"/>
    <property type="match status" value="1"/>
</dbReference>
<dbReference type="HAMAP" id="MF_01365_B">
    <property type="entry name" value="Ribosomal_uL6_B"/>
    <property type="match status" value="1"/>
</dbReference>
<dbReference type="PANTHER" id="PTHR11655">
    <property type="entry name" value="60S/50S RIBOSOMAL PROTEIN L6/L9"/>
    <property type="match status" value="1"/>
</dbReference>
<dbReference type="EMBL" id="JACGBB010000008">
    <property type="protein sequence ID" value="MBZ7987405.1"/>
    <property type="molecule type" value="Genomic_DNA"/>
</dbReference>
<dbReference type="Proteomes" id="UP000786183">
    <property type="component" value="Unassembled WGS sequence"/>
</dbReference>
<feature type="domain" description="Large ribosomal subunit protein uL6 alpha-beta" evidence="6">
    <location>
        <begin position="12"/>
        <end position="80"/>
    </location>
</feature>
<evidence type="ECO:0000256" key="1">
    <source>
        <dbReference type="ARBA" id="ARBA00022980"/>
    </source>
</evidence>
<evidence type="ECO:0000256" key="2">
    <source>
        <dbReference type="ARBA" id="ARBA00023274"/>
    </source>
</evidence>
<keyword evidence="1 3" id="KW-0689">Ribosomal protein</keyword>
<dbReference type="NCBIfam" id="TIGR03654">
    <property type="entry name" value="L6_bact"/>
    <property type="match status" value="1"/>
</dbReference>
<sequence length="178" mass="19330">MSRIGKQPIALPSGLSASVSGNVLTISKGSVKKDLDFKGNVNVEVKDNQIIFTPKGDDRSQRAFWGTYRALANNIVIGLSVGFKKVLEINGVGYKAAMKGKTLELALGYSHPVIYDAPEGITIAVEKNTIIISGDDKQVVGQVAAIIREFRPPEPYKGKGIKYQEERIIRKAGKTSKK</sequence>
<dbReference type="InterPro" id="IPR002358">
    <property type="entry name" value="Ribosomal_uL6_CS"/>
</dbReference>
<keyword evidence="2 3" id="KW-0687">Ribonucleoprotein</keyword>
<comment type="similarity">
    <text evidence="3 4">Belongs to the universal ribosomal protein uL6 family.</text>
</comment>
<proteinExistence type="inferred from homology"/>
<dbReference type="GO" id="GO:0005840">
    <property type="term" value="C:ribosome"/>
    <property type="evidence" value="ECO:0007669"/>
    <property type="project" value="UniProtKB-KW"/>
</dbReference>
<evidence type="ECO:0000313" key="7">
    <source>
        <dbReference type="EMBL" id="MBZ7987405.1"/>
    </source>
</evidence>
<keyword evidence="3 5" id="KW-0694">RNA-binding</keyword>
<dbReference type="InterPro" id="IPR020040">
    <property type="entry name" value="Ribosomal_uL6_a/b-dom"/>
</dbReference>
<dbReference type="InterPro" id="IPR036789">
    <property type="entry name" value="Ribosomal_uL6-like_a/b-dom_sf"/>
</dbReference>
<dbReference type="Pfam" id="PF00347">
    <property type="entry name" value="Ribosomal_L6"/>
    <property type="match status" value="2"/>
</dbReference>
<dbReference type="PRINTS" id="PR00059">
    <property type="entry name" value="RIBOSOMALL6"/>
</dbReference>
<dbReference type="InterPro" id="IPR000702">
    <property type="entry name" value="Ribosomal_uL6-like"/>
</dbReference>
<dbReference type="Gene3D" id="3.90.930.12">
    <property type="entry name" value="Ribosomal protein L6, alpha-beta domain"/>
    <property type="match status" value="2"/>
</dbReference>
<keyword evidence="8" id="KW-1185">Reference proteome</keyword>
<dbReference type="SUPFAM" id="SSF56053">
    <property type="entry name" value="Ribosomal protein L6"/>
    <property type="match status" value="2"/>
</dbReference>
<accession>A0ABS7WRM0</accession>
<evidence type="ECO:0000256" key="3">
    <source>
        <dbReference type="HAMAP-Rule" id="MF_01365"/>
    </source>
</evidence>
<organism evidence="7 8">
    <name type="scientific">Campylobacter canadensis</name>
    <dbReference type="NCBI Taxonomy" id="449520"/>
    <lineage>
        <taxon>Bacteria</taxon>
        <taxon>Pseudomonadati</taxon>
        <taxon>Campylobacterota</taxon>
        <taxon>Epsilonproteobacteria</taxon>
        <taxon>Campylobacterales</taxon>
        <taxon>Campylobacteraceae</taxon>
        <taxon>Campylobacter</taxon>
    </lineage>
</organism>
<dbReference type="InterPro" id="IPR019906">
    <property type="entry name" value="Ribosomal_uL6_bac-type"/>
</dbReference>
<protein>
    <recommendedName>
        <fullName evidence="3">Large ribosomal subunit protein uL6</fullName>
    </recommendedName>
</protein>
<dbReference type="RefSeq" id="WP_172234190.1">
    <property type="nucleotide sequence ID" value="NZ_CP035946.1"/>
</dbReference>
<reference evidence="7 8" key="1">
    <citation type="submission" date="2020-07" db="EMBL/GenBank/DDBJ databases">
        <title>Transfer of Campylobacter canadensis to the novel genus Avispirillum gen. nov., that also includes two novel species recovered from migratory waterfowl: Avispirillum anseris sp. nov. and Avispirillum brantae sp. nov.</title>
        <authorList>
            <person name="Miller W.G."/>
            <person name="Chapman M.H."/>
            <person name="Yee E."/>
            <person name="Inglis G.D."/>
        </authorList>
    </citation>
    <scope>NUCLEOTIDE SEQUENCE [LARGE SCALE GENOMIC DNA]</scope>
    <source>
        <strain evidence="7 8">L283</strain>
    </source>
</reference>
<comment type="subunit">
    <text evidence="3">Part of the 50S ribosomal subunit.</text>
</comment>
<comment type="function">
    <text evidence="3 5">This protein binds to the 23S rRNA, and is important in its secondary structure. It is located near the subunit interface in the base of the L7/L12 stalk, and near the tRNA binding site of the peptidyltransferase center.</text>
</comment>
<gene>
    <name evidence="3 7" type="primary">rplF</name>
    <name evidence="7" type="ORF">AVCANL283_04715</name>
</gene>
<dbReference type="PANTHER" id="PTHR11655:SF14">
    <property type="entry name" value="LARGE RIBOSOMAL SUBUNIT PROTEIN UL6M"/>
    <property type="match status" value="1"/>
</dbReference>
<comment type="caution">
    <text evidence="7">The sequence shown here is derived from an EMBL/GenBank/DDBJ whole genome shotgun (WGS) entry which is preliminary data.</text>
</comment>
<feature type="domain" description="Large ribosomal subunit protein uL6 alpha-beta" evidence="6">
    <location>
        <begin position="91"/>
        <end position="163"/>
    </location>
</feature>
<dbReference type="PIRSF" id="PIRSF002162">
    <property type="entry name" value="Ribosomal_L6"/>
    <property type="match status" value="1"/>
</dbReference>
<keyword evidence="3 5" id="KW-0699">rRNA-binding</keyword>
<name>A0ABS7WRM0_9BACT</name>
<evidence type="ECO:0000256" key="5">
    <source>
        <dbReference type="RuleBase" id="RU003870"/>
    </source>
</evidence>